<dbReference type="SUPFAM" id="SSF81452">
    <property type="entry name" value="Cytochrome c oxidase subunit III-like"/>
    <property type="match status" value="1"/>
</dbReference>
<evidence type="ECO:0000256" key="3">
    <source>
        <dbReference type="ARBA" id="ARBA00022347"/>
    </source>
</evidence>
<dbReference type="InterPro" id="IPR035973">
    <property type="entry name" value="Cyt_c_oxidase_su3-like_sf"/>
</dbReference>
<feature type="transmembrane region" description="Helical" evidence="11">
    <location>
        <begin position="76"/>
        <end position="95"/>
    </location>
</feature>
<dbReference type="PROSITE" id="PS50253">
    <property type="entry name" value="COX3"/>
    <property type="match status" value="1"/>
</dbReference>
<evidence type="ECO:0000256" key="11">
    <source>
        <dbReference type="SAM" id="Phobius"/>
    </source>
</evidence>
<keyword evidence="5 11" id="KW-1133">Transmembrane helix</keyword>
<keyword evidence="6 11" id="KW-0472">Membrane</keyword>
<evidence type="ECO:0000256" key="2">
    <source>
        <dbReference type="ARBA" id="ARBA00010581"/>
    </source>
</evidence>
<evidence type="ECO:0000313" key="15">
    <source>
        <dbReference type="Proteomes" id="UP000191039"/>
    </source>
</evidence>
<evidence type="ECO:0000313" key="14">
    <source>
        <dbReference type="EMBL" id="PEG52528.1"/>
    </source>
</evidence>
<comment type="similarity">
    <text evidence="2 9">Belongs to the cytochrome c oxidase subunit 3 family.</text>
</comment>
<protein>
    <recommendedName>
        <fullName evidence="3">Probable cytochrome c oxidase subunit 3</fullName>
    </recommendedName>
    <alternativeName>
        <fullName evidence="7">Cytochrome aa3 subunit 3</fullName>
    </alternativeName>
</protein>
<organism evidence="13 15">
    <name type="scientific">Mycolicibacterium diernhoferi</name>
    <dbReference type="NCBI Taxonomy" id="1801"/>
    <lineage>
        <taxon>Bacteria</taxon>
        <taxon>Bacillati</taxon>
        <taxon>Actinomycetota</taxon>
        <taxon>Actinomycetes</taxon>
        <taxon>Mycobacteriales</taxon>
        <taxon>Mycobacteriaceae</taxon>
        <taxon>Mycolicibacterium</taxon>
    </lineage>
</organism>
<dbReference type="InterPro" id="IPR013833">
    <property type="entry name" value="Cyt_c_oxidase_su3_a-hlx"/>
</dbReference>
<dbReference type="RefSeq" id="WP_073855513.1">
    <property type="nucleotide sequence ID" value="NZ_BAAATC010000015.1"/>
</dbReference>
<feature type="compositionally biased region" description="Polar residues" evidence="10">
    <location>
        <begin position="1"/>
        <end position="12"/>
    </location>
</feature>
<dbReference type="STRING" id="1801.BRW64_07200"/>
<feature type="transmembrane region" description="Helical" evidence="11">
    <location>
        <begin position="35"/>
        <end position="56"/>
    </location>
</feature>
<feature type="transmembrane region" description="Helical" evidence="11">
    <location>
        <begin position="145"/>
        <end position="167"/>
    </location>
</feature>
<dbReference type="Proteomes" id="UP000220340">
    <property type="component" value="Unassembled WGS sequence"/>
</dbReference>
<dbReference type="Gene3D" id="1.20.120.80">
    <property type="entry name" value="Cytochrome c oxidase, subunit III, four-helix bundle"/>
    <property type="match status" value="1"/>
</dbReference>
<evidence type="ECO:0000256" key="8">
    <source>
        <dbReference type="ARBA" id="ARBA00047816"/>
    </source>
</evidence>
<dbReference type="InterPro" id="IPR024791">
    <property type="entry name" value="Cyt_c/ubiquinol_Oxase_su3"/>
</dbReference>
<dbReference type="CDD" id="cd02862">
    <property type="entry name" value="NorE_like"/>
    <property type="match status" value="1"/>
</dbReference>
<dbReference type="GO" id="GO:0019646">
    <property type="term" value="P:aerobic electron transport chain"/>
    <property type="evidence" value="ECO:0007669"/>
    <property type="project" value="InterPro"/>
</dbReference>
<reference evidence="13 15" key="1">
    <citation type="submission" date="2016-09" db="EMBL/GenBank/DDBJ databases">
        <title>genome sequences of unsequenced Mycobacteria.</title>
        <authorList>
            <person name="Greninger A.L."/>
            <person name="Jerome K.R."/>
            <person name="Mcnair B."/>
            <person name="Wallis C."/>
            <person name="Fang F."/>
        </authorList>
    </citation>
    <scope>NUCLEOTIDE SEQUENCE [LARGE SCALE GENOMIC DNA]</scope>
    <source>
        <strain evidence="13 15">BM1</strain>
    </source>
</reference>
<dbReference type="EMBL" id="PDCR01000030">
    <property type="protein sequence ID" value="PEG52528.1"/>
    <property type="molecule type" value="Genomic_DNA"/>
</dbReference>
<feature type="domain" description="Heme-copper oxidase subunit III family profile" evidence="12">
    <location>
        <begin position="35"/>
        <end position="206"/>
    </location>
</feature>
<evidence type="ECO:0000313" key="13">
    <source>
        <dbReference type="EMBL" id="OPE56210.1"/>
    </source>
</evidence>
<comment type="caution">
    <text evidence="13">The sequence shown here is derived from an EMBL/GenBank/DDBJ whole genome shotgun (WGS) entry which is preliminary data.</text>
</comment>
<evidence type="ECO:0000256" key="4">
    <source>
        <dbReference type="ARBA" id="ARBA00022692"/>
    </source>
</evidence>
<dbReference type="Pfam" id="PF00510">
    <property type="entry name" value="COX3"/>
    <property type="match status" value="1"/>
</dbReference>
<evidence type="ECO:0000256" key="1">
    <source>
        <dbReference type="ARBA" id="ARBA00004141"/>
    </source>
</evidence>
<accession>A0A1Q4HHL7</accession>
<evidence type="ECO:0000256" key="7">
    <source>
        <dbReference type="ARBA" id="ARBA00031400"/>
    </source>
</evidence>
<feature type="transmembrane region" description="Helical" evidence="11">
    <location>
        <begin position="107"/>
        <end position="125"/>
    </location>
</feature>
<name>A0A1Q4HHL7_9MYCO</name>
<keyword evidence="4 9" id="KW-0812">Transmembrane</keyword>
<proteinExistence type="inferred from homology"/>
<dbReference type="GO" id="GO:0005886">
    <property type="term" value="C:plasma membrane"/>
    <property type="evidence" value="ECO:0007669"/>
    <property type="project" value="UniProtKB-SubCell"/>
</dbReference>
<evidence type="ECO:0000256" key="6">
    <source>
        <dbReference type="ARBA" id="ARBA00023136"/>
    </source>
</evidence>
<dbReference type="GO" id="GO:0004129">
    <property type="term" value="F:cytochrome-c oxidase activity"/>
    <property type="evidence" value="ECO:0007669"/>
    <property type="project" value="UniProtKB-EC"/>
</dbReference>
<sequence length="206" mass="23002">MTQSDSSPTATAPETGRTAQPPVPSSGHLPGDIHMWVMVLGDILVFSSYFVIFMIYRSMSPEAYLRAQQHLDVNIGVVNTVVLLTSSWFIARSVLSARAGDHRRAIRFVYSAGACGVVFMALKGYEWAAKIGAGYTNSDEFFSFYYVITGVHFLHVFIGLIVLGVVIRDLRNPARRRISMAEAGATYWHMVDLLWVVIFALLYVMR</sequence>
<comment type="catalytic activity">
    <reaction evidence="8">
        <text>4 Fe(II)-[cytochrome c] + O2 + 8 H(+)(in) = 4 Fe(III)-[cytochrome c] + 2 H2O + 4 H(+)(out)</text>
        <dbReference type="Rhea" id="RHEA:11436"/>
        <dbReference type="Rhea" id="RHEA-COMP:10350"/>
        <dbReference type="Rhea" id="RHEA-COMP:14399"/>
        <dbReference type="ChEBI" id="CHEBI:15377"/>
        <dbReference type="ChEBI" id="CHEBI:15378"/>
        <dbReference type="ChEBI" id="CHEBI:15379"/>
        <dbReference type="ChEBI" id="CHEBI:29033"/>
        <dbReference type="ChEBI" id="CHEBI:29034"/>
        <dbReference type="EC" id="7.1.1.9"/>
    </reaction>
</comment>
<dbReference type="InterPro" id="IPR000298">
    <property type="entry name" value="Cyt_c_oxidase-like_su3"/>
</dbReference>
<dbReference type="PANTHER" id="PTHR11403">
    <property type="entry name" value="CYTOCHROME C OXIDASE SUBUNIT III"/>
    <property type="match status" value="1"/>
</dbReference>
<gene>
    <name evidence="13" type="ORF">BV510_01085</name>
    <name evidence="14" type="ORF">CRI78_21060</name>
</gene>
<keyword evidence="16" id="KW-1185">Reference proteome</keyword>
<reference evidence="14 16" key="2">
    <citation type="submission" date="2017-10" db="EMBL/GenBank/DDBJ databases">
        <title>The new phylogeny of genus Mycobacterium.</title>
        <authorList>
            <person name="Tortoli E."/>
            <person name="Trovato A."/>
            <person name="Cirillo D.M."/>
        </authorList>
    </citation>
    <scope>NUCLEOTIDE SEQUENCE [LARGE SCALE GENOMIC DNA]</scope>
    <source>
        <strain evidence="14 16">IP141170001</strain>
    </source>
</reference>
<dbReference type="AlphaFoldDB" id="A0A1Q4HHL7"/>
<evidence type="ECO:0000313" key="16">
    <source>
        <dbReference type="Proteomes" id="UP000220340"/>
    </source>
</evidence>
<dbReference type="PANTHER" id="PTHR11403:SF6">
    <property type="entry name" value="NITRIC OXIDE REDUCTASE SUBUNIT E"/>
    <property type="match status" value="1"/>
</dbReference>
<evidence type="ECO:0000259" key="12">
    <source>
        <dbReference type="PROSITE" id="PS50253"/>
    </source>
</evidence>
<evidence type="ECO:0000256" key="9">
    <source>
        <dbReference type="RuleBase" id="RU003376"/>
    </source>
</evidence>
<evidence type="ECO:0000256" key="10">
    <source>
        <dbReference type="SAM" id="MobiDB-lite"/>
    </source>
</evidence>
<feature type="transmembrane region" description="Helical" evidence="11">
    <location>
        <begin position="187"/>
        <end position="205"/>
    </location>
</feature>
<dbReference type="OrthoDB" id="9810850at2"/>
<feature type="region of interest" description="Disordered" evidence="10">
    <location>
        <begin position="1"/>
        <end position="25"/>
    </location>
</feature>
<dbReference type="EMBL" id="MIJD01000005">
    <property type="protein sequence ID" value="OPE56210.1"/>
    <property type="molecule type" value="Genomic_DNA"/>
</dbReference>
<evidence type="ECO:0000256" key="5">
    <source>
        <dbReference type="ARBA" id="ARBA00022989"/>
    </source>
</evidence>
<dbReference type="Proteomes" id="UP000191039">
    <property type="component" value="Unassembled WGS sequence"/>
</dbReference>
<comment type="subcellular location">
    <subcellularLocation>
        <location evidence="9">Cell membrane</location>
        <topology evidence="9">Multi-pass membrane protein</topology>
    </subcellularLocation>
    <subcellularLocation>
        <location evidence="1">Membrane</location>
        <topology evidence="1">Multi-pass membrane protein</topology>
    </subcellularLocation>
</comment>